<reference evidence="4 5" key="1">
    <citation type="submission" date="2014-05" db="EMBL/GenBank/DDBJ databases">
        <title>Whole genome shotgun sequence of Rhizobium rhizogenes NBRC 13257.</title>
        <authorList>
            <person name="Katano-Makiyama Y."/>
            <person name="Hosoyama A."/>
            <person name="Hashimoto M."/>
            <person name="Hosoyama Y."/>
            <person name="Noguchi M."/>
            <person name="Tsuchikane K."/>
            <person name="Kimura A."/>
            <person name="Ohji S."/>
            <person name="Ichikawa N."/>
            <person name="Yamazoe A."/>
            <person name="Fujita N."/>
        </authorList>
    </citation>
    <scope>NUCLEOTIDE SEQUENCE [LARGE SCALE GENOMIC DNA]</scope>
    <source>
        <strain evidence="4 5">NBRC 13257</strain>
    </source>
</reference>
<dbReference type="Gene3D" id="3.20.20.70">
    <property type="entry name" value="Aldolase class I"/>
    <property type="match status" value="1"/>
</dbReference>
<comment type="similarity">
    <text evidence="2">Belongs to the DapA family.</text>
</comment>
<sequence length="313" mass="33478">MIPAINHPFRGIYVATLTPFRDDGTIDEDALADHFRSVTAEPGIVGVLCNGHAGENILLSREERHRVTEIAVKAIGNTHIVVCGILCEATAEAVCHAEDAANAGADSILVFPPFSWALSQDAEMAVTHHRTIAEAVDTPMMLYQAGVASALAYRPDVLSRLVQLPTVVGIKEGSWESNAYDRNRRLVKNTAPHVEIMASGDEHLLSCFAIGSEGSLVSLAVIMPGEIVALDRAVQGGDLERARALSERIQPLANAIYGTHPVGWATARLKACMVLLGHWRNGSPRAPITDLPSSEILRLRHALANAGLLGSDA</sequence>
<evidence type="ECO:0000256" key="1">
    <source>
        <dbReference type="ARBA" id="ARBA00023239"/>
    </source>
</evidence>
<evidence type="ECO:0000256" key="3">
    <source>
        <dbReference type="PIRSR" id="PIRSR001365-1"/>
    </source>
</evidence>
<dbReference type="Proteomes" id="UP000026941">
    <property type="component" value="Unassembled WGS sequence"/>
</dbReference>
<accession>A0AA87U3D0</accession>
<name>A0AA87U3D0_RHIRH</name>
<comment type="caution">
    <text evidence="4">The sequence shown here is derived from an EMBL/GenBank/DDBJ whole genome shotgun (WGS) entry which is preliminary data.</text>
</comment>
<dbReference type="AlphaFoldDB" id="A0AA87U3D0"/>
<dbReference type="PIRSF" id="PIRSF001365">
    <property type="entry name" value="DHDPS"/>
    <property type="match status" value="1"/>
</dbReference>
<protein>
    <submittedName>
        <fullName evidence="4">Dihydrodipicolinate synthase</fullName>
    </submittedName>
</protein>
<keyword evidence="1 2" id="KW-0456">Lyase</keyword>
<feature type="active site" description="Schiff-base intermediate with substrate" evidence="3">
    <location>
        <position position="171"/>
    </location>
</feature>
<dbReference type="RefSeq" id="WP_034522515.1">
    <property type="nucleotide sequence ID" value="NZ_BAYX01000003.1"/>
</dbReference>
<evidence type="ECO:0000313" key="5">
    <source>
        <dbReference type="Proteomes" id="UP000026941"/>
    </source>
</evidence>
<feature type="active site" description="Proton donor/acceptor" evidence="3">
    <location>
        <position position="143"/>
    </location>
</feature>
<organism evidence="4 5">
    <name type="scientific">Rhizobium rhizogenes NBRC 13257</name>
    <dbReference type="NCBI Taxonomy" id="1220581"/>
    <lineage>
        <taxon>Bacteria</taxon>
        <taxon>Pseudomonadati</taxon>
        <taxon>Pseudomonadota</taxon>
        <taxon>Alphaproteobacteria</taxon>
        <taxon>Hyphomicrobiales</taxon>
        <taxon>Rhizobiaceae</taxon>
        <taxon>Rhizobium/Agrobacterium group</taxon>
        <taxon>Rhizobium</taxon>
    </lineage>
</organism>
<dbReference type="GeneID" id="86851008"/>
<evidence type="ECO:0000256" key="2">
    <source>
        <dbReference type="PIRNR" id="PIRNR001365"/>
    </source>
</evidence>
<dbReference type="PANTHER" id="PTHR12128">
    <property type="entry name" value="DIHYDRODIPICOLINATE SYNTHASE"/>
    <property type="match status" value="1"/>
</dbReference>
<dbReference type="InterPro" id="IPR002220">
    <property type="entry name" value="DapA-like"/>
</dbReference>
<proteinExistence type="inferred from homology"/>
<dbReference type="EMBL" id="BAYX01000003">
    <property type="protein sequence ID" value="GAJ92049.1"/>
    <property type="molecule type" value="Genomic_DNA"/>
</dbReference>
<gene>
    <name evidence="4" type="primary">dapA</name>
    <name evidence="4" type="ORF">RRH01S_03_01180</name>
</gene>
<evidence type="ECO:0000313" key="4">
    <source>
        <dbReference type="EMBL" id="GAJ92049.1"/>
    </source>
</evidence>
<dbReference type="CDD" id="cd00408">
    <property type="entry name" value="DHDPS-like"/>
    <property type="match status" value="1"/>
</dbReference>
<dbReference type="PANTHER" id="PTHR12128:SF72">
    <property type="entry name" value="DIHYDRODIPICOLINATE SYNTHASE"/>
    <property type="match status" value="1"/>
</dbReference>
<dbReference type="Pfam" id="PF00701">
    <property type="entry name" value="DHDPS"/>
    <property type="match status" value="1"/>
</dbReference>
<dbReference type="SMART" id="SM01130">
    <property type="entry name" value="DHDPS"/>
    <property type="match status" value="1"/>
</dbReference>
<dbReference type="InterPro" id="IPR013785">
    <property type="entry name" value="Aldolase_TIM"/>
</dbReference>
<dbReference type="GO" id="GO:0008840">
    <property type="term" value="F:4-hydroxy-tetrahydrodipicolinate synthase activity"/>
    <property type="evidence" value="ECO:0007669"/>
    <property type="project" value="TreeGrafter"/>
</dbReference>
<dbReference type="SUPFAM" id="SSF51569">
    <property type="entry name" value="Aldolase"/>
    <property type="match status" value="1"/>
</dbReference>